<feature type="binding site" evidence="8">
    <location>
        <begin position="40"/>
        <end position="42"/>
    </location>
    <ligand>
        <name>S-adenosyl-L-methionine</name>
        <dbReference type="ChEBI" id="CHEBI:59789"/>
    </ligand>
</feature>
<dbReference type="InterPro" id="IPR024924">
    <property type="entry name" value="7-CO-7-deazaguanine_synth-like"/>
</dbReference>
<dbReference type="InterPro" id="IPR013785">
    <property type="entry name" value="Aldolase_TIM"/>
</dbReference>
<feature type="binding site" evidence="8">
    <location>
        <begin position="15"/>
        <end position="17"/>
    </location>
    <ligand>
        <name>substrate</name>
    </ligand>
</feature>
<comment type="subunit">
    <text evidence="8">Homodimer.</text>
</comment>
<keyword evidence="5 8" id="KW-0408">Iron</keyword>
<keyword evidence="6 8" id="KW-0411">Iron-sulfur</keyword>
<comment type="cofactor">
    <cofactor evidence="8">
        <name>Mg(2+)</name>
        <dbReference type="ChEBI" id="CHEBI:18420"/>
    </cofactor>
</comment>
<keyword evidence="8" id="KW-0671">Queuosine biosynthesis</keyword>
<comment type="caution">
    <text evidence="10">The sequence shown here is derived from an EMBL/GenBank/DDBJ whole genome shotgun (WGS) entry which is preliminary data.</text>
</comment>
<dbReference type="CDD" id="cd01335">
    <property type="entry name" value="Radical_SAM"/>
    <property type="match status" value="1"/>
</dbReference>
<keyword evidence="3 8" id="KW-0479">Metal-binding</keyword>
<evidence type="ECO:0000256" key="1">
    <source>
        <dbReference type="ARBA" id="ARBA00022485"/>
    </source>
</evidence>
<dbReference type="GO" id="GO:0016840">
    <property type="term" value="F:carbon-nitrogen lyase activity"/>
    <property type="evidence" value="ECO:0007669"/>
    <property type="project" value="UniProtKB-UniRule"/>
</dbReference>
<dbReference type="GO" id="GO:0008616">
    <property type="term" value="P:tRNA queuosine(34) biosynthetic process"/>
    <property type="evidence" value="ECO:0007669"/>
    <property type="project" value="UniProtKB-UniRule"/>
</dbReference>
<evidence type="ECO:0000256" key="7">
    <source>
        <dbReference type="ARBA" id="ARBA00023239"/>
    </source>
</evidence>
<feature type="binding site" evidence="8">
    <location>
        <position position="38"/>
    </location>
    <ligand>
        <name>[4Fe-4S] cluster</name>
        <dbReference type="ChEBI" id="CHEBI:49883"/>
        <note>4Fe-4S-S-AdoMet</note>
    </ligand>
</feature>
<dbReference type="AlphaFoldDB" id="A0AAW4U8M3"/>
<comment type="catalytic activity">
    <reaction evidence="8">
        <text>6-carboxy-5,6,7,8-tetrahydropterin + H(+) = 7-carboxy-7-carbaguanine + NH4(+)</text>
        <dbReference type="Rhea" id="RHEA:27974"/>
        <dbReference type="ChEBI" id="CHEBI:15378"/>
        <dbReference type="ChEBI" id="CHEBI:28938"/>
        <dbReference type="ChEBI" id="CHEBI:61032"/>
        <dbReference type="ChEBI" id="CHEBI:61036"/>
        <dbReference type="EC" id="4.3.99.3"/>
    </reaction>
</comment>
<dbReference type="GO" id="GO:0051539">
    <property type="term" value="F:4 iron, 4 sulfur cluster binding"/>
    <property type="evidence" value="ECO:0007669"/>
    <property type="project" value="UniProtKB-UniRule"/>
</dbReference>
<feature type="binding site" evidence="8">
    <location>
        <position position="34"/>
    </location>
    <ligand>
        <name>[4Fe-4S] cluster</name>
        <dbReference type="ChEBI" id="CHEBI:49883"/>
        <note>4Fe-4S-S-AdoMet</note>
    </ligand>
</feature>
<gene>
    <name evidence="8" type="primary">queE</name>
    <name evidence="10" type="ORF">LIY65_05960</name>
</gene>
<evidence type="ECO:0000313" key="11">
    <source>
        <dbReference type="Proteomes" id="UP001198190"/>
    </source>
</evidence>
<dbReference type="PIRSF" id="PIRSF000370">
    <property type="entry name" value="QueE"/>
    <property type="match status" value="1"/>
</dbReference>
<accession>A0AAW4U8M3</accession>
<dbReference type="PROSITE" id="PS51918">
    <property type="entry name" value="RADICAL_SAM"/>
    <property type="match status" value="1"/>
</dbReference>
<dbReference type="Gene3D" id="3.20.20.70">
    <property type="entry name" value="Aldolase class I"/>
    <property type="match status" value="1"/>
</dbReference>
<feature type="domain" description="Radical SAM core" evidence="9">
    <location>
        <begin position="21"/>
        <end position="249"/>
    </location>
</feature>
<evidence type="ECO:0000313" key="10">
    <source>
        <dbReference type="EMBL" id="MCB6828235.1"/>
    </source>
</evidence>
<dbReference type="InterPro" id="IPR058240">
    <property type="entry name" value="rSAM_sf"/>
</dbReference>
<feature type="binding site" evidence="8">
    <location>
        <position position="41"/>
    </location>
    <ligand>
        <name>[4Fe-4S] cluster</name>
        <dbReference type="ChEBI" id="CHEBI:49883"/>
        <note>4Fe-4S-S-AdoMet</note>
    </ligand>
</feature>
<evidence type="ECO:0000256" key="8">
    <source>
        <dbReference type="HAMAP-Rule" id="MF_00917"/>
    </source>
</evidence>
<reference evidence="10" key="1">
    <citation type="submission" date="2021-10" db="EMBL/GenBank/DDBJ databases">
        <title>Collection of gut derived symbiotic bacterial strains cultured from healthy donors.</title>
        <authorList>
            <person name="Lin H."/>
            <person name="Littmann E."/>
            <person name="Claire K."/>
            <person name="Pamer E."/>
        </authorList>
    </citation>
    <scope>NUCLEOTIDE SEQUENCE</scope>
    <source>
        <strain evidence="10">MSK.7.16</strain>
    </source>
</reference>
<dbReference type="InterPro" id="IPR007197">
    <property type="entry name" value="rSAM"/>
</dbReference>
<keyword evidence="7 8" id="KW-0456">Lyase</keyword>
<proteinExistence type="inferred from homology"/>
<keyword evidence="4 8" id="KW-0460">Magnesium</keyword>
<dbReference type="PANTHER" id="PTHR42836:SF1">
    <property type="entry name" value="7-CARBOXY-7-DEAZAGUANINE SYNTHASE"/>
    <property type="match status" value="1"/>
</dbReference>
<evidence type="ECO:0000256" key="4">
    <source>
        <dbReference type="ARBA" id="ARBA00022842"/>
    </source>
</evidence>
<dbReference type="SUPFAM" id="SSF102114">
    <property type="entry name" value="Radical SAM enzymes"/>
    <property type="match status" value="1"/>
</dbReference>
<dbReference type="EMBL" id="JAJCGD010000012">
    <property type="protein sequence ID" value="MCB6828235.1"/>
    <property type="molecule type" value="Genomic_DNA"/>
</dbReference>
<dbReference type="GO" id="GO:0000287">
    <property type="term" value="F:magnesium ion binding"/>
    <property type="evidence" value="ECO:0007669"/>
    <property type="project" value="UniProtKB-UniRule"/>
</dbReference>
<feature type="binding site" evidence="8">
    <location>
        <position position="43"/>
    </location>
    <ligand>
        <name>Mg(2+)</name>
        <dbReference type="ChEBI" id="CHEBI:18420"/>
    </ligand>
</feature>
<sequence>MLNLQAGVSEIFSSIQGEGKYVGCRQLFIRLIGCNMDCPYCDTDKLAHSNLVPCVLEKCEGYEGDLELKNPLDLNDIMPYINYRLQQPHHSISITGGEPLLYSQIILELAKNLKPLSIPLFLETNGTLVKQLAQVIDEIDIISMDMKLPSDIGKAYWQEHEEFLKLASKKDVYVKIVVSNESTVEDFEKALSIIKNIDENILLVLQPITPLGGLHEAPPEKMLKWQTRAMQVLKNVRVIPQTHKMMNQL</sequence>
<evidence type="ECO:0000256" key="5">
    <source>
        <dbReference type="ARBA" id="ARBA00023004"/>
    </source>
</evidence>
<dbReference type="EC" id="4.3.99.3" evidence="8"/>
<comment type="caution">
    <text evidence="8">Lacks conserved residue(s) required for the propagation of feature annotation.</text>
</comment>
<dbReference type="SFLD" id="SFLDS00029">
    <property type="entry name" value="Radical_SAM"/>
    <property type="match status" value="1"/>
</dbReference>
<comment type="pathway">
    <text evidence="8">Purine metabolism; 7-cyano-7-deazaguanine biosynthesis.</text>
</comment>
<dbReference type="Proteomes" id="UP001198190">
    <property type="component" value="Unassembled WGS sequence"/>
</dbReference>
<evidence type="ECO:0000259" key="9">
    <source>
        <dbReference type="PROSITE" id="PS51918"/>
    </source>
</evidence>
<keyword evidence="1 8" id="KW-0004">4Fe-4S</keyword>
<name>A0AAW4U8M3_9FIRM</name>
<dbReference type="Pfam" id="PF04055">
    <property type="entry name" value="Radical_SAM"/>
    <property type="match status" value="1"/>
</dbReference>
<organism evidence="10 11">
    <name type="scientific">Megamonas funiformis</name>
    <dbReference type="NCBI Taxonomy" id="437897"/>
    <lineage>
        <taxon>Bacteria</taxon>
        <taxon>Bacillati</taxon>
        <taxon>Bacillota</taxon>
        <taxon>Negativicutes</taxon>
        <taxon>Selenomonadales</taxon>
        <taxon>Selenomonadaceae</taxon>
        <taxon>Megamonas</taxon>
    </lineage>
</organism>
<feature type="binding site" evidence="8">
    <location>
        <position position="30"/>
    </location>
    <ligand>
        <name>substrate</name>
    </ligand>
</feature>
<feature type="binding site" evidence="8">
    <location>
        <position position="97"/>
    </location>
    <ligand>
        <name>S-adenosyl-L-methionine</name>
        <dbReference type="ChEBI" id="CHEBI:59789"/>
    </ligand>
</feature>
<keyword evidence="2 8" id="KW-0949">S-adenosyl-L-methionine</keyword>
<dbReference type="PANTHER" id="PTHR42836">
    <property type="entry name" value="7-CARBOXY-7-DEAZAGUANINE SYNTHASE"/>
    <property type="match status" value="1"/>
</dbReference>
<comment type="cofactor">
    <cofactor evidence="8">
        <name>S-adenosyl-L-methionine</name>
        <dbReference type="ChEBI" id="CHEBI:59789"/>
    </cofactor>
    <text evidence="8">Binds 1 S-adenosyl-L-methionine per subunit.</text>
</comment>
<dbReference type="HAMAP" id="MF_00917">
    <property type="entry name" value="QueE"/>
    <property type="match status" value="1"/>
</dbReference>
<evidence type="ECO:0000256" key="2">
    <source>
        <dbReference type="ARBA" id="ARBA00022691"/>
    </source>
</evidence>
<protein>
    <recommendedName>
        <fullName evidence="8">7-carboxy-7-deazaguanine synthase</fullName>
        <shortName evidence="8">CDG synthase</shortName>
        <ecNumber evidence="8">4.3.99.3</ecNumber>
    </recommendedName>
    <alternativeName>
        <fullName evidence="8">Queuosine biosynthesis protein QueE</fullName>
    </alternativeName>
</protein>
<dbReference type="GO" id="GO:1904047">
    <property type="term" value="F:S-adenosyl-L-methionine binding"/>
    <property type="evidence" value="ECO:0007669"/>
    <property type="project" value="UniProtKB-UniRule"/>
</dbReference>
<comment type="similarity">
    <text evidence="8">Belongs to the radical SAM superfamily. 7-carboxy-7-deazaguanine synthase family.</text>
</comment>
<evidence type="ECO:0000256" key="3">
    <source>
        <dbReference type="ARBA" id="ARBA00022723"/>
    </source>
</evidence>
<dbReference type="InterPro" id="IPR006638">
    <property type="entry name" value="Elp3/MiaA/NifB-like_rSAM"/>
</dbReference>
<evidence type="ECO:0000256" key="6">
    <source>
        <dbReference type="ARBA" id="ARBA00023014"/>
    </source>
</evidence>
<dbReference type="RefSeq" id="WP_227152874.1">
    <property type="nucleotide sequence ID" value="NZ_CATXHE010000040.1"/>
</dbReference>
<comment type="cofactor">
    <cofactor evidence="8">
        <name>[4Fe-4S] cluster</name>
        <dbReference type="ChEBI" id="CHEBI:49883"/>
    </cofactor>
    <text evidence="8">Binds 1 [4Fe-4S] cluster. The cluster is coordinated with 3 cysteines and an exchangeable S-adenosyl-L-methionine.</text>
</comment>
<dbReference type="SMART" id="SM00729">
    <property type="entry name" value="Elp3"/>
    <property type="match status" value="1"/>
</dbReference>
<comment type="function">
    <text evidence="8">Catalyzes the complex heterocyclic radical-mediated conversion of 6-carboxy-5,6,7,8-tetrahydropterin (CPH4) to 7-carboxy-7-deazaguanine (CDG), a step common to the biosynthetic pathways of all 7-deazapurine-containing compounds.</text>
</comment>
<feature type="binding site" evidence="8">
    <location>
        <position position="95"/>
    </location>
    <ligand>
        <name>substrate</name>
    </ligand>
</feature>